<dbReference type="ExpressionAtlas" id="A5B174">
    <property type="expression patterns" value="baseline and differential"/>
</dbReference>
<dbReference type="SUPFAM" id="SSF51430">
    <property type="entry name" value="NAD(P)-linked oxidoreductase"/>
    <property type="match status" value="4"/>
</dbReference>
<dbReference type="InterPro" id="IPR023210">
    <property type="entry name" value="NADP_OxRdtase_dom"/>
</dbReference>
<dbReference type="GO" id="GO:0016491">
    <property type="term" value="F:oxidoreductase activity"/>
    <property type="evidence" value="ECO:0007669"/>
    <property type="project" value="UniProtKB-KW"/>
</dbReference>
<evidence type="ECO:0000313" key="4">
    <source>
        <dbReference type="EMBL" id="CAN78540.1"/>
    </source>
</evidence>
<dbReference type="Gene3D" id="3.20.20.100">
    <property type="entry name" value="NADP-dependent oxidoreductase domain"/>
    <property type="match status" value="4"/>
</dbReference>
<evidence type="ECO:0000256" key="1">
    <source>
        <dbReference type="ARBA" id="ARBA00022857"/>
    </source>
</evidence>
<dbReference type="InterPro" id="IPR036812">
    <property type="entry name" value="NAD(P)_OxRdtase_dom_sf"/>
</dbReference>
<protein>
    <recommendedName>
        <fullName evidence="3">NADP-dependent oxidoreductase domain-containing protein</fullName>
    </recommendedName>
</protein>
<dbReference type="Pfam" id="PF00248">
    <property type="entry name" value="Aldo_ket_red"/>
    <property type="match status" value="4"/>
</dbReference>
<evidence type="ECO:0000256" key="2">
    <source>
        <dbReference type="ARBA" id="ARBA00023002"/>
    </source>
</evidence>
<organism evidence="4">
    <name type="scientific">Vitis vinifera</name>
    <name type="common">Grape</name>
    <dbReference type="NCBI Taxonomy" id="29760"/>
    <lineage>
        <taxon>Eukaryota</taxon>
        <taxon>Viridiplantae</taxon>
        <taxon>Streptophyta</taxon>
        <taxon>Embryophyta</taxon>
        <taxon>Tracheophyta</taxon>
        <taxon>Spermatophyta</taxon>
        <taxon>Magnoliopsida</taxon>
        <taxon>eudicotyledons</taxon>
        <taxon>Gunneridae</taxon>
        <taxon>Pentapetalae</taxon>
        <taxon>rosids</taxon>
        <taxon>Vitales</taxon>
        <taxon>Vitaceae</taxon>
        <taxon>Viteae</taxon>
        <taxon>Vitis</taxon>
    </lineage>
</organism>
<feature type="domain" description="NADP-dependent oxidoreductase" evidence="3">
    <location>
        <begin position="464"/>
        <end position="517"/>
    </location>
</feature>
<gene>
    <name evidence="4" type="ORF">VITISV_025505</name>
</gene>
<accession>A5B174</accession>
<feature type="domain" description="NADP-dependent oxidoreductase" evidence="3">
    <location>
        <begin position="563"/>
        <end position="800"/>
    </location>
</feature>
<dbReference type="PANTHER" id="PTHR43625:SF81">
    <property type="entry name" value="OS01G0618100 PROTEIN"/>
    <property type="match status" value="1"/>
</dbReference>
<keyword evidence="2" id="KW-0560">Oxidoreductase</keyword>
<evidence type="ECO:0000259" key="3">
    <source>
        <dbReference type="Pfam" id="PF00248"/>
    </source>
</evidence>
<keyword evidence="1" id="KW-0521">NADP</keyword>
<feature type="domain" description="NADP-dependent oxidoreductase" evidence="3">
    <location>
        <begin position="20"/>
        <end position="74"/>
    </location>
</feature>
<feature type="domain" description="NADP-dependent oxidoreductase" evidence="3">
    <location>
        <begin position="138"/>
        <end position="432"/>
    </location>
</feature>
<proteinExistence type="predicted"/>
<dbReference type="EMBL" id="AM443051">
    <property type="protein sequence ID" value="CAN78540.1"/>
    <property type="molecule type" value="Genomic_DNA"/>
</dbReference>
<reference evidence="4" key="1">
    <citation type="journal article" date="2007" name="PLoS ONE">
        <title>The first genome sequence of an elite grapevine cultivar (Pinot noir Vitis vinifera L.): coping with a highly heterozygous genome.</title>
        <authorList>
            <person name="Velasco R."/>
            <person name="Zharkikh A."/>
            <person name="Troggio M."/>
            <person name="Cartwright D.A."/>
            <person name="Cestaro A."/>
            <person name="Pruss D."/>
            <person name="Pindo M."/>
            <person name="FitzGerald L.M."/>
            <person name="Vezzulli S."/>
            <person name="Reid J."/>
            <person name="Malacarne G."/>
            <person name="Iliev D."/>
            <person name="Coppola G."/>
            <person name="Wardell B."/>
            <person name="Micheletti D."/>
            <person name="Macalma T."/>
            <person name="Facci M."/>
            <person name="Mitchell J.T."/>
            <person name="Perazzolli M."/>
            <person name="Eldredge G."/>
            <person name="Gatto P."/>
            <person name="Oyzerski R."/>
            <person name="Moretto M."/>
            <person name="Gutin N."/>
            <person name="Stefanini M."/>
            <person name="Chen Y."/>
            <person name="Segala C."/>
            <person name="Davenport C."/>
            <person name="Dematte L."/>
            <person name="Mraz A."/>
            <person name="Battilana J."/>
            <person name="Stormo K."/>
            <person name="Costa F."/>
            <person name="Tao Q."/>
            <person name="Si-Ammour A."/>
            <person name="Harkins T."/>
            <person name="Lackey A."/>
            <person name="Perbost C."/>
            <person name="Taillon B."/>
            <person name="Stella A."/>
            <person name="Solovyev V."/>
            <person name="Fawcett J.A."/>
            <person name="Sterck L."/>
            <person name="Vandepoele K."/>
            <person name="Grando S.M."/>
            <person name="Toppo S."/>
            <person name="Moser C."/>
            <person name="Lanchbury J."/>
            <person name="Bogden R."/>
            <person name="Skolnick M."/>
            <person name="Sgaramella V."/>
            <person name="Bhatnagar S.K."/>
            <person name="Fontana P."/>
            <person name="Gutin A."/>
            <person name="Van de Peer Y."/>
            <person name="Salamini F."/>
            <person name="Viola R."/>
        </authorList>
    </citation>
    <scope>NUCLEOTIDE SEQUENCE</scope>
</reference>
<name>A5B174_VITVI</name>
<dbReference type="PANTHER" id="PTHR43625">
    <property type="entry name" value="AFLATOXIN B1 ALDEHYDE REDUCTASE"/>
    <property type="match status" value="1"/>
</dbReference>
<dbReference type="CDD" id="cd19145">
    <property type="entry name" value="AKR_AKR13D1"/>
    <property type="match status" value="2"/>
</dbReference>
<dbReference type="AlphaFoldDB" id="A5B174"/>
<dbReference type="InterPro" id="IPR050791">
    <property type="entry name" value="Aldo-Keto_reductase"/>
</dbReference>
<sequence>MGEIQIPRVKLGNQGLEVSKLGFGCMGLSGVYNNPVPDDVGIAIIKHAFSKGITFFDTADVYGPFTNEVLIGKVQIDLKRFGRDFLWGELLQMKGQLTFVRYIEVVGYHDALGVKEVLLGLHDRIVVVCDSYGYRILKALKELPREKIQLATKFGIAGFDPATGMTVNGTPKYVRSCCEASLKRLDVEYIDLYYQHRVDKSVPIEETMEELKKLVAEGKIKYIGLSEPSPDTIRRAHAVHPITALQMEWSLWTRDIEEEIVPLCRELGIGIVPYSPLGRGFFGGKVVDENAPANTFLVWNLTYFQPFVYSFFVPLNFLVKNIIMDLDDFDIFTFVLHMNKHGELMTNLLSYQRLNPRFQGENFEKNKNIYTKMEMLAEKHRCTPAQLALAWVLHQGDDVAPIPGTTKIKNLDDNISSLRLNLTKEDLEEISNAAPLTEVAGARAPDLFSGTSWQFADTPARVSKLGLGCRGLSVGYNNPVPDDVGIAIIKHAFSKGITFFDTADAYGAQANEVLIGKPNEDAKIDLKRLREISKGELRQLKGKFTFLRSFKGGLGVRRPLVALKELPREKIQLATKFGHAGFDPATGLIVNGTPKYVCSCCEASLKRLDVEYIDLYYQHRIDKSVPIEETMGELKKLVEEEKIKYIGLSEASPDTIRRAYAVHPVTALQMEWSLWTRDIEEEIVPLCRELGIGIVPYSPLGRGFFGGKAVDENVPANSFLRSIPRFQGENFEKNKIIYTKMEMLAEKYRCTPAQLALAWVLCRGDNVAPIPGTTKIKNLDDNIGSLRLNLTKEDLEEISDAVPLTEVAGARAPDVLTSTLWQFANTRARV</sequence>